<feature type="compositionally biased region" description="Basic and acidic residues" evidence="4">
    <location>
        <begin position="138"/>
        <end position="187"/>
    </location>
</feature>
<dbReference type="PANTHER" id="PTHR42953:SF3">
    <property type="entry name" value="HIGH-AFFINITY ZINC UPTAKE SYSTEM PROTEIN ZNUA"/>
    <property type="match status" value="1"/>
</dbReference>
<evidence type="ECO:0000313" key="6">
    <source>
        <dbReference type="Proteomes" id="UP001607069"/>
    </source>
</evidence>
<sequence>MSVMNARRRPLIPRPRRRAASRTALAGAAALGMLGLTACGSGGTGGTGGGTGDGVNVVASFYPMQFLAEEIGGEHVSVSSLVEPGVEPHDLELSPRQTAELGEADLVVYLKGFQPAVDKAIEQSGVENVAEATSYTEPMEHGSGHREEHGDEHASEHEEGHGDGSHAEEGHGEEHAEEGHEGHDHGGEGAADPHVWLDPVRYAEVAEGVGDALAKADPDHADDYRKNADALAEKLQDLDADFREGLENRRTDTFITAHAAFGYLADRYGLHEESIAGLDPESEPSGARMKQLHRVAEEDDVDTVFFEAAAGERTAKTLADDLGLRTDVLDPVEGITDASPGDDYFEIMRANLQALRKALGAR</sequence>
<organism evidence="5 6">
    <name type="scientific">Streptomyces chitinivorans</name>
    <dbReference type="NCBI Taxonomy" id="1257027"/>
    <lineage>
        <taxon>Bacteria</taxon>
        <taxon>Bacillati</taxon>
        <taxon>Actinomycetota</taxon>
        <taxon>Actinomycetes</taxon>
        <taxon>Kitasatosporales</taxon>
        <taxon>Streptomycetaceae</taxon>
        <taxon>Streptomyces</taxon>
    </lineage>
</organism>
<dbReference type="RefSeq" id="WP_394631135.1">
    <property type="nucleotide sequence ID" value="NZ_BAABEN010000025.1"/>
</dbReference>
<protein>
    <submittedName>
        <fullName evidence="5">Metal ABC transporter substrate-binding protein</fullName>
    </submittedName>
</protein>
<evidence type="ECO:0000256" key="1">
    <source>
        <dbReference type="ARBA" id="ARBA00011028"/>
    </source>
</evidence>
<accession>A0ABW7HSI1</accession>
<keyword evidence="6" id="KW-1185">Reference proteome</keyword>
<dbReference type="EMBL" id="JBIHMK010000034">
    <property type="protein sequence ID" value="MFH0248836.1"/>
    <property type="molecule type" value="Genomic_DNA"/>
</dbReference>
<evidence type="ECO:0000256" key="2">
    <source>
        <dbReference type="ARBA" id="ARBA00022448"/>
    </source>
</evidence>
<keyword evidence="2" id="KW-0813">Transport</keyword>
<evidence type="ECO:0000256" key="3">
    <source>
        <dbReference type="ARBA" id="ARBA00022729"/>
    </source>
</evidence>
<dbReference type="Gene3D" id="3.40.50.1980">
    <property type="entry name" value="Nitrogenase molybdenum iron protein domain"/>
    <property type="match status" value="2"/>
</dbReference>
<comment type="caution">
    <text evidence="5">The sequence shown here is derived from an EMBL/GenBank/DDBJ whole genome shotgun (WGS) entry which is preliminary data.</text>
</comment>
<gene>
    <name evidence="5" type="ORF">ACG5V6_11490</name>
</gene>
<dbReference type="InterPro" id="IPR006127">
    <property type="entry name" value="ZnuA-like"/>
</dbReference>
<name>A0ABW7HSI1_9ACTN</name>
<evidence type="ECO:0000256" key="4">
    <source>
        <dbReference type="SAM" id="MobiDB-lite"/>
    </source>
</evidence>
<dbReference type="InterPro" id="IPR050492">
    <property type="entry name" value="Bact_metal-bind_prot9"/>
</dbReference>
<dbReference type="SUPFAM" id="SSF53807">
    <property type="entry name" value="Helical backbone' metal receptor"/>
    <property type="match status" value="1"/>
</dbReference>
<feature type="region of interest" description="Disordered" evidence="4">
    <location>
        <begin position="136"/>
        <end position="193"/>
    </location>
</feature>
<comment type="similarity">
    <text evidence="1">Belongs to the bacterial solute-binding protein 9 family.</text>
</comment>
<dbReference type="Pfam" id="PF01297">
    <property type="entry name" value="ZnuA"/>
    <property type="match status" value="1"/>
</dbReference>
<evidence type="ECO:0000313" key="5">
    <source>
        <dbReference type="EMBL" id="MFH0248836.1"/>
    </source>
</evidence>
<dbReference type="PANTHER" id="PTHR42953">
    <property type="entry name" value="HIGH-AFFINITY ZINC UPTAKE SYSTEM PROTEIN ZNUA-RELATED"/>
    <property type="match status" value="1"/>
</dbReference>
<dbReference type="Proteomes" id="UP001607069">
    <property type="component" value="Unassembled WGS sequence"/>
</dbReference>
<keyword evidence="3" id="KW-0732">Signal</keyword>
<reference evidence="5 6" key="1">
    <citation type="submission" date="2024-10" db="EMBL/GenBank/DDBJ databases">
        <authorList>
            <person name="Cho J.-C."/>
        </authorList>
    </citation>
    <scope>NUCLEOTIDE SEQUENCE [LARGE SCALE GENOMIC DNA]</scope>
    <source>
        <strain evidence="5 6">KCTC29696</strain>
    </source>
</reference>
<proteinExistence type="inferred from homology"/>